<feature type="region of interest" description="Disordered" evidence="1">
    <location>
        <begin position="469"/>
        <end position="545"/>
    </location>
</feature>
<protein>
    <submittedName>
        <fullName evidence="2">Uncharacterized protein</fullName>
    </submittedName>
</protein>
<keyword evidence="3" id="KW-1185">Reference proteome</keyword>
<feature type="region of interest" description="Disordered" evidence="1">
    <location>
        <begin position="255"/>
        <end position="294"/>
    </location>
</feature>
<feature type="region of interest" description="Disordered" evidence="1">
    <location>
        <begin position="211"/>
        <end position="243"/>
    </location>
</feature>
<feature type="compositionally biased region" description="Acidic residues" evidence="1">
    <location>
        <begin position="232"/>
        <end position="243"/>
    </location>
</feature>
<dbReference type="AlphaFoldDB" id="A0A5B7D7V6"/>
<feature type="region of interest" description="Disordered" evidence="1">
    <location>
        <begin position="570"/>
        <end position="607"/>
    </location>
</feature>
<evidence type="ECO:0000256" key="1">
    <source>
        <dbReference type="SAM" id="MobiDB-lite"/>
    </source>
</evidence>
<feature type="compositionally biased region" description="Basic residues" evidence="1">
    <location>
        <begin position="489"/>
        <end position="499"/>
    </location>
</feature>
<comment type="caution">
    <text evidence="2">The sequence shown here is derived from an EMBL/GenBank/DDBJ whole genome shotgun (WGS) entry which is preliminary data.</text>
</comment>
<feature type="compositionally biased region" description="Basic and acidic residues" evidence="1">
    <location>
        <begin position="500"/>
        <end position="512"/>
    </location>
</feature>
<evidence type="ECO:0000313" key="3">
    <source>
        <dbReference type="Proteomes" id="UP000324222"/>
    </source>
</evidence>
<proteinExistence type="predicted"/>
<feature type="compositionally biased region" description="Acidic residues" evidence="1">
    <location>
        <begin position="354"/>
        <end position="363"/>
    </location>
</feature>
<feature type="compositionally biased region" description="Basic and acidic residues" evidence="1">
    <location>
        <begin position="585"/>
        <end position="607"/>
    </location>
</feature>
<dbReference type="Proteomes" id="UP000324222">
    <property type="component" value="Unassembled WGS sequence"/>
</dbReference>
<organism evidence="2 3">
    <name type="scientific">Portunus trituberculatus</name>
    <name type="common">Swimming crab</name>
    <name type="synonym">Neptunus trituberculatus</name>
    <dbReference type="NCBI Taxonomy" id="210409"/>
    <lineage>
        <taxon>Eukaryota</taxon>
        <taxon>Metazoa</taxon>
        <taxon>Ecdysozoa</taxon>
        <taxon>Arthropoda</taxon>
        <taxon>Crustacea</taxon>
        <taxon>Multicrustacea</taxon>
        <taxon>Malacostraca</taxon>
        <taxon>Eumalacostraca</taxon>
        <taxon>Eucarida</taxon>
        <taxon>Decapoda</taxon>
        <taxon>Pleocyemata</taxon>
        <taxon>Brachyura</taxon>
        <taxon>Eubrachyura</taxon>
        <taxon>Portunoidea</taxon>
        <taxon>Portunidae</taxon>
        <taxon>Portuninae</taxon>
        <taxon>Portunus</taxon>
    </lineage>
</organism>
<evidence type="ECO:0000313" key="2">
    <source>
        <dbReference type="EMBL" id="MPC17369.1"/>
    </source>
</evidence>
<feature type="compositionally biased region" description="Basic and acidic residues" evidence="1">
    <location>
        <begin position="520"/>
        <end position="539"/>
    </location>
</feature>
<gene>
    <name evidence="2" type="ORF">E2C01_010223</name>
</gene>
<name>A0A5B7D7V6_PORTR</name>
<feature type="region of interest" description="Disordered" evidence="1">
    <location>
        <begin position="408"/>
        <end position="448"/>
    </location>
</feature>
<feature type="compositionally biased region" description="Basic residues" evidence="1">
    <location>
        <begin position="469"/>
        <end position="481"/>
    </location>
</feature>
<feature type="region of interest" description="Disordered" evidence="1">
    <location>
        <begin position="320"/>
        <end position="385"/>
    </location>
</feature>
<reference evidence="2 3" key="1">
    <citation type="submission" date="2019-05" db="EMBL/GenBank/DDBJ databases">
        <title>Another draft genome of Portunus trituberculatus and its Hox gene families provides insights of decapod evolution.</title>
        <authorList>
            <person name="Jeong J.-H."/>
            <person name="Song I."/>
            <person name="Kim S."/>
            <person name="Choi T."/>
            <person name="Kim D."/>
            <person name="Ryu S."/>
            <person name="Kim W."/>
        </authorList>
    </citation>
    <scope>NUCLEOTIDE SEQUENCE [LARGE SCALE GENOMIC DNA]</scope>
    <source>
        <tissue evidence="2">Muscle</tissue>
    </source>
</reference>
<accession>A0A5B7D7V6</accession>
<dbReference type="EMBL" id="VSRR010000583">
    <property type="protein sequence ID" value="MPC17369.1"/>
    <property type="molecule type" value="Genomic_DNA"/>
</dbReference>
<sequence length="638" mass="72257">MTGEFSAAVGWGGGPSPPLTPLPEHCCHESLQEADLKALLGGSWPRQSAIYDVSGGDMEVDGAGEDIVIHTELDTLKEAEDEDKDMPDIFFLPVVKGSLISSLSGDIEDDEEVDFEDLEDSVCLEDGIVEVFRDADLYQPAPSPTANPCGGQVTSMREDEYLYLGYKKLCEYPSRKLELSYYRLLQIIHNEHFATLGYPTWKEMLEQQQVVERPTSHHAEPGSDTDTASEGPSEDEENNLDWEEIFETRRFEAMQEMKEREGRKRKEEMRRREEEREKARLEKQKELEREAREKELAEAKQKQAAELIFTPKMKLVGSEEAISKEEVALKRGQTTKKRRGRPPGSLNKPKYGDEDFVILDDADKDWTPGGDKGASTPRRRCKQPTSWEEFDRMFARLTSPATMAELMGGVSDAEQPRTRRRVIHSDRGIVGGRRRGRLKYNPCDQKIKPVDKSNLMSVRAKKLKKMLAKKKKQNLASKSKHMLKDCKIPMKRVKVSRKSPHSEDEAQSKNEPEDSPGLVIKKEDELRFEASKTTEEQDSVKISVSSSSEWPVCGARVGQTGSAEMDLKKHDSGLEMEALAKGRGKHEEENRREGGRKEGRKEGRTDRVTLTDVAQLKGNKVYCYMCHKGSLLHPRRVG</sequence>